<feature type="transmembrane region" description="Helical" evidence="9">
    <location>
        <begin position="185"/>
        <end position="208"/>
    </location>
</feature>
<sequence>MNPLFFASTSPLLSFFAVASSPTPPGLTVWGLLQSGGWVMLPLLFISVIALWLIFYCLASLRLSAVWTRDLERRLDAVFQRRDFSLLAELVRKRKEGVARVLREAISLYQRYPNADGEAVRSVAQVVGSGIAASLNQRILYLLDVGVISPMLGLFGTVVGILRSFGSIAADPSPMRTMLLAGGVSQALIATAVGLIVGISSMMFYSFFRGRLQGVITIFEERSAIWVQELILLHDSHGAAASEKEPERGVVEST</sequence>
<evidence type="ECO:0000256" key="9">
    <source>
        <dbReference type="SAM" id="Phobius"/>
    </source>
</evidence>
<comment type="similarity">
    <text evidence="8">Belongs to the exbB/tolQ family.</text>
</comment>
<evidence type="ECO:0000259" key="11">
    <source>
        <dbReference type="Pfam" id="PF01618"/>
    </source>
</evidence>
<organism evidence="12 13">
    <name type="scientific">Methylacidimicrobium tartarophylax</name>
    <dbReference type="NCBI Taxonomy" id="1041768"/>
    <lineage>
        <taxon>Bacteria</taxon>
        <taxon>Pseudomonadati</taxon>
        <taxon>Verrucomicrobiota</taxon>
        <taxon>Methylacidimicrobium</taxon>
    </lineage>
</organism>
<keyword evidence="6 9" id="KW-1133">Transmembrane helix</keyword>
<evidence type="ECO:0000256" key="6">
    <source>
        <dbReference type="ARBA" id="ARBA00022989"/>
    </source>
</evidence>
<gene>
    <name evidence="12" type="primary">exbB</name>
    <name evidence="12" type="ORF">MAMT_01432</name>
</gene>
<reference evidence="12 13" key="1">
    <citation type="submission" date="2019-09" db="EMBL/GenBank/DDBJ databases">
        <authorList>
            <person name="Cremers G."/>
        </authorList>
    </citation>
    <scope>NUCLEOTIDE SEQUENCE [LARGE SCALE GENOMIC DNA]</scope>
    <source>
        <strain evidence="12">4A</strain>
    </source>
</reference>
<keyword evidence="7 9" id="KW-0472">Membrane</keyword>
<name>A0A5E6MBQ1_9BACT</name>
<evidence type="ECO:0000256" key="4">
    <source>
        <dbReference type="ARBA" id="ARBA00022692"/>
    </source>
</evidence>
<dbReference type="InterPro" id="IPR002898">
    <property type="entry name" value="MotA_ExbB_proton_chnl"/>
</dbReference>
<dbReference type="AlphaFoldDB" id="A0A5E6MBQ1"/>
<evidence type="ECO:0000313" key="12">
    <source>
        <dbReference type="EMBL" id="VVM06845.1"/>
    </source>
</evidence>
<evidence type="ECO:0000313" key="13">
    <source>
        <dbReference type="Proteomes" id="UP000334923"/>
    </source>
</evidence>
<proteinExistence type="inferred from homology"/>
<keyword evidence="10" id="KW-0732">Signal</keyword>
<evidence type="ECO:0000256" key="10">
    <source>
        <dbReference type="SAM" id="SignalP"/>
    </source>
</evidence>
<feature type="transmembrane region" description="Helical" evidence="9">
    <location>
        <begin position="36"/>
        <end position="59"/>
    </location>
</feature>
<feature type="chain" id="PRO_5023006650" evidence="10">
    <location>
        <begin position="20"/>
        <end position="254"/>
    </location>
</feature>
<feature type="transmembrane region" description="Helical" evidence="9">
    <location>
        <begin position="139"/>
        <end position="165"/>
    </location>
</feature>
<dbReference type="PANTHER" id="PTHR30625:SF15">
    <property type="entry name" value="BIOPOLYMER TRANSPORT PROTEIN EXBB"/>
    <property type="match status" value="1"/>
</dbReference>
<feature type="signal peptide" evidence="10">
    <location>
        <begin position="1"/>
        <end position="19"/>
    </location>
</feature>
<dbReference type="GO" id="GO:0017038">
    <property type="term" value="P:protein import"/>
    <property type="evidence" value="ECO:0007669"/>
    <property type="project" value="TreeGrafter"/>
</dbReference>
<evidence type="ECO:0000256" key="8">
    <source>
        <dbReference type="RuleBase" id="RU004057"/>
    </source>
</evidence>
<evidence type="ECO:0000256" key="7">
    <source>
        <dbReference type="ARBA" id="ARBA00023136"/>
    </source>
</evidence>
<dbReference type="OrthoDB" id="4045at2"/>
<feature type="domain" description="MotA/TolQ/ExbB proton channel" evidence="11">
    <location>
        <begin position="96"/>
        <end position="220"/>
    </location>
</feature>
<comment type="subcellular location">
    <subcellularLocation>
        <location evidence="1">Cell membrane</location>
        <topology evidence="1">Multi-pass membrane protein</topology>
    </subcellularLocation>
    <subcellularLocation>
        <location evidence="8">Membrane</location>
        <topology evidence="8">Multi-pass membrane protein</topology>
    </subcellularLocation>
</comment>
<keyword evidence="13" id="KW-1185">Reference proteome</keyword>
<evidence type="ECO:0000256" key="1">
    <source>
        <dbReference type="ARBA" id="ARBA00004651"/>
    </source>
</evidence>
<dbReference type="Proteomes" id="UP000334923">
    <property type="component" value="Unassembled WGS sequence"/>
</dbReference>
<dbReference type="InterPro" id="IPR050790">
    <property type="entry name" value="ExbB/TolQ_transport"/>
</dbReference>
<accession>A0A5E6MBQ1</accession>
<evidence type="ECO:0000256" key="2">
    <source>
        <dbReference type="ARBA" id="ARBA00022448"/>
    </source>
</evidence>
<dbReference type="EMBL" id="CABFVA020000075">
    <property type="protein sequence ID" value="VVM06845.1"/>
    <property type="molecule type" value="Genomic_DNA"/>
</dbReference>
<evidence type="ECO:0000256" key="5">
    <source>
        <dbReference type="ARBA" id="ARBA00022927"/>
    </source>
</evidence>
<evidence type="ECO:0000256" key="3">
    <source>
        <dbReference type="ARBA" id="ARBA00022475"/>
    </source>
</evidence>
<dbReference type="PANTHER" id="PTHR30625">
    <property type="entry name" value="PROTEIN TOLQ"/>
    <property type="match status" value="1"/>
</dbReference>
<keyword evidence="5 8" id="KW-0653">Protein transport</keyword>
<keyword evidence="4 9" id="KW-0812">Transmembrane</keyword>
<keyword evidence="3" id="KW-1003">Cell membrane</keyword>
<keyword evidence="2 8" id="KW-0813">Transport</keyword>
<protein>
    <submittedName>
        <fullName evidence="12">Biopolymer transport protein ExbB</fullName>
    </submittedName>
</protein>
<dbReference type="Pfam" id="PF01618">
    <property type="entry name" value="MotA_ExbB"/>
    <property type="match status" value="1"/>
</dbReference>
<dbReference type="GO" id="GO:0005886">
    <property type="term" value="C:plasma membrane"/>
    <property type="evidence" value="ECO:0007669"/>
    <property type="project" value="UniProtKB-SubCell"/>
</dbReference>